<gene>
    <name evidence="1" type="ORF">AAW51_0432</name>
</gene>
<protein>
    <submittedName>
        <fullName evidence="1">Uncharacterized protein</fullName>
    </submittedName>
</protein>
<evidence type="ECO:0000313" key="1">
    <source>
        <dbReference type="EMBL" id="AKJ27123.1"/>
    </source>
</evidence>
<reference evidence="1 2" key="1">
    <citation type="submission" date="2015-05" db="EMBL/GenBank/DDBJ databases">
        <authorList>
            <person name="Tang B."/>
            <person name="Yu Y."/>
        </authorList>
    </citation>
    <scope>NUCLEOTIDE SEQUENCE [LARGE SCALE GENOMIC DNA]</scope>
    <source>
        <strain evidence="1 2">DSM 7029</strain>
    </source>
</reference>
<sequence length="43" mass="4602">MVSAWPWSNACPGVLGYYTVEVKARVGSGTVMRVHLPATALII</sequence>
<proteinExistence type="predicted"/>
<dbReference type="AlphaFoldDB" id="A0A0G3BGL2"/>
<accession>A0A0G3BGL2</accession>
<evidence type="ECO:0000313" key="2">
    <source>
        <dbReference type="Proteomes" id="UP000035352"/>
    </source>
</evidence>
<organism evidence="1 2">
    <name type="scientific">Caldimonas brevitalea</name>
    <dbReference type="NCBI Taxonomy" id="413882"/>
    <lineage>
        <taxon>Bacteria</taxon>
        <taxon>Pseudomonadati</taxon>
        <taxon>Pseudomonadota</taxon>
        <taxon>Betaproteobacteria</taxon>
        <taxon>Burkholderiales</taxon>
        <taxon>Sphaerotilaceae</taxon>
        <taxon>Caldimonas</taxon>
    </lineage>
</organism>
<name>A0A0G3BGL2_9BURK</name>
<dbReference type="KEGG" id="pbh:AAW51_0432"/>
<dbReference type="EMBL" id="CP011371">
    <property type="protein sequence ID" value="AKJ27123.1"/>
    <property type="molecule type" value="Genomic_DNA"/>
</dbReference>
<keyword evidence="2" id="KW-1185">Reference proteome</keyword>
<dbReference type="Proteomes" id="UP000035352">
    <property type="component" value="Chromosome"/>
</dbReference>
<dbReference type="STRING" id="413882.AAW51_0432"/>